<dbReference type="NCBIfam" id="NF010686">
    <property type="entry name" value="PRK14086.1"/>
    <property type="match status" value="1"/>
</dbReference>
<keyword evidence="6 8" id="KW-0446">Lipid-binding</keyword>
<feature type="domain" description="AAA+ ATPase" evidence="13">
    <location>
        <begin position="214"/>
        <end position="372"/>
    </location>
</feature>
<feature type="region of interest" description="Domain III, AAA+ region" evidence="8">
    <location>
        <begin position="181"/>
        <end position="397"/>
    </location>
</feature>
<evidence type="ECO:0000256" key="2">
    <source>
        <dbReference type="ARBA" id="ARBA00022490"/>
    </source>
</evidence>
<dbReference type="InterPro" id="IPR001957">
    <property type="entry name" value="Chromosome_initiator_DnaA"/>
</dbReference>
<feature type="region of interest" description="Domain I, interacts with DnaA modulators" evidence="8">
    <location>
        <begin position="1"/>
        <end position="107"/>
    </location>
</feature>
<protein>
    <recommendedName>
        <fullName evidence="8 9">Chromosomal replication initiator protein DnaA</fullName>
    </recommendedName>
</protein>
<dbReference type="InterPro" id="IPR010921">
    <property type="entry name" value="Trp_repressor/repl_initiator"/>
</dbReference>
<dbReference type="GO" id="GO:0006275">
    <property type="term" value="P:regulation of DNA replication"/>
    <property type="evidence" value="ECO:0007669"/>
    <property type="project" value="UniProtKB-UniRule"/>
</dbReference>
<dbReference type="PROSITE" id="PS01008">
    <property type="entry name" value="DNAA"/>
    <property type="match status" value="1"/>
</dbReference>
<evidence type="ECO:0000256" key="9">
    <source>
        <dbReference type="NCBIfam" id="TIGR00362"/>
    </source>
</evidence>
<dbReference type="SMART" id="SM00382">
    <property type="entry name" value="AAA"/>
    <property type="match status" value="1"/>
</dbReference>
<dbReference type="CDD" id="cd00009">
    <property type="entry name" value="AAA"/>
    <property type="match status" value="1"/>
</dbReference>
<dbReference type="EMBL" id="PKHA01000010">
    <property type="protein sequence ID" value="PKY98169.1"/>
    <property type="molecule type" value="Genomic_DNA"/>
</dbReference>
<dbReference type="Proteomes" id="UP000234778">
    <property type="component" value="Unassembled WGS sequence"/>
</dbReference>
<evidence type="ECO:0000259" key="14">
    <source>
        <dbReference type="SMART" id="SM00760"/>
    </source>
</evidence>
<feature type="compositionally biased region" description="Low complexity" evidence="12">
    <location>
        <begin position="125"/>
        <end position="142"/>
    </location>
</feature>
<evidence type="ECO:0000313" key="16">
    <source>
        <dbReference type="Proteomes" id="UP000234778"/>
    </source>
</evidence>
<dbReference type="SMART" id="SM00760">
    <property type="entry name" value="Bac_DnaA_C"/>
    <property type="match status" value="1"/>
</dbReference>
<dbReference type="RefSeq" id="WP_034234889.1">
    <property type="nucleotide sequence ID" value="NZ_CP136961.1"/>
</dbReference>
<dbReference type="Pfam" id="PF00308">
    <property type="entry name" value="Bac_DnaA"/>
    <property type="match status" value="1"/>
</dbReference>
<evidence type="ECO:0000256" key="10">
    <source>
        <dbReference type="RuleBase" id="RU000577"/>
    </source>
</evidence>
<keyword evidence="7 8" id="KW-0238">DNA-binding</keyword>
<accession>A0A2I1KRB3</accession>
<dbReference type="GO" id="GO:0003688">
    <property type="term" value="F:DNA replication origin binding"/>
    <property type="evidence" value="ECO:0007669"/>
    <property type="project" value="UniProtKB-UniRule"/>
</dbReference>
<feature type="compositionally biased region" description="Low complexity" evidence="12">
    <location>
        <begin position="97"/>
        <end position="112"/>
    </location>
</feature>
<name>A0A2I1KRB3_9ACTO</name>
<comment type="subunit">
    <text evidence="8">Oligomerizes as a right-handed, spiral filament on DNA at oriC.</text>
</comment>
<keyword evidence="2 8" id="KW-0963">Cytoplasm</keyword>
<evidence type="ECO:0000256" key="1">
    <source>
        <dbReference type="ARBA" id="ARBA00006583"/>
    </source>
</evidence>
<gene>
    <name evidence="8" type="primary">dnaA</name>
    <name evidence="15" type="ORF">CYJ26_08840</name>
</gene>
<evidence type="ECO:0000256" key="12">
    <source>
        <dbReference type="SAM" id="MobiDB-lite"/>
    </source>
</evidence>
<comment type="domain">
    <text evidence="8">Domain I is involved in oligomerization and binding regulators, domain II is flexibile and of varying length in different bacteria, domain III forms the AAA+ region, while domain IV binds dsDNA.</text>
</comment>
<evidence type="ECO:0000256" key="7">
    <source>
        <dbReference type="ARBA" id="ARBA00023125"/>
    </source>
</evidence>
<organism evidence="15 16">
    <name type="scientific">Actinomyces urogenitalis</name>
    <dbReference type="NCBI Taxonomy" id="103621"/>
    <lineage>
        <taxon>Bacteria</taxon>
        <taxon>Bacillati</taxon>
        <taxon>Actinomycetota</taxon>
        <taxon>Actinomycetes</taxon>
        <taxon>Actinomycetales</taxon>
        <taxon>Actinomycetaceae</taxon>
        <taxon>Actinomyces</taxon>
    </lineage>
</organism>
<reference evidence="15 16" key="1">
    <citation type="submission" date="2017-12" db="EMBL/GenBank/DDBJ databases">
        <title>Phylogenetic diversity of female urinary microbiome.</title>
        <authorList>
            <person name="Thomas-White K."/>
            <person name="Wolfe A.J."/>
        </authorList>
    </citation>
    <scope>NUCLEOTIDE SEQUENCE [LARGE SCALE GENOMIC DNA]</scope>
    <source>
        <strain evidence="15 16">UMB0319</strain>
    </source>
</reference>
<dbReference type="NCBIfam" id="TIGR00362">
    <property type="entry name" value="DnaA"/>
    <property type="match status" value="1"/>
</dbReference>
<evidence type="ECO:0000259" key="13">
    <source>
        <dbReference type="SMART" id="SM00382"/>
    </source>
</evidence>
<dbReference type="Gene3D" id="1.10.8.60">
    <property type="match status" value="1"/>
</dbReference>
<dbReference type="SUPFAM" id="SSF52540">
    <property type="entry name" value="P-loop containing nucleoside triphosphate hydrolases"/>
    <property type="match status" value="1"/>
</dbReference>
<comment type="subcellular location">
    <subcellularLocation>
        <location evidence="8">Cytoplasm</location>
    </subcellularLocation>
</comment>
<dbReference type="GO" id="GO:0005524">
    <property type="term" value="F:ATP binding"/>
    <property type="evidence" value="ECO:0007669"/>
    <property type="project" value="UniProtKB-UniRule"/>
</dbReference>
<comment type="function">
    <text evidence="8 10">Plays an essential role in the initiation and regulation of chromosomal replication. ATP-DnaA binds to the origin of replication (oriC) to initiate formation of the DNA replication initiation complex once per cell cycle. Binds the DnaA box (a 9 base pair repeat at the origin) and separates the double-stranded (ds)DNA. Forms a right-handed helical filament on oriC DNA; dsDNA binds to the exterior of the filament while single-stranded (ss)DNA is stabiized in the filament's interior. The ATP-DnaA-oriC complex binds and stabilizes one strand of the AT-rich DNA unwinding element (DUE), permitting loading of DNA polymerase. After initiation quickly degrades to an ADP-DnaA complex that is not apt for DNA replication. Binds acidic phospholipids.</text>
</comment>
<proteinExistence type="inferred from homology"/>
<feature type="binding site" evidence="8">
    <location>
        <position position="227"/>
    </location>
    <ligand>
        <name>ATP</name>
        <dbReference type="ChEBI" id="CHEBI:30616"/>
    </ligand>
</feature>
<evidence type="ECO:0000256" key="3">
    <source>
        <dbReference type="ARBA" id="ARBA00022705"/>
    </source>
</evidence>
<dbReference type="PANTHER" id="PTHR30050">
    <property type="entry name" value="CHROMOSOMAL REPLICATION INITIATOR PROTEIN DNAA"/>
    <property type="match status" value="1"/>
</dbReference>
<dbReference type="Gene3D" id="1.10.1750.10">
    <property type="match status" value="1"/>
</dbReference>
<dbReference type="InterPro" id="IPR003593">
    <property type="entry name" value="AAA+_ATPase"/>
</dbReference>
<dbReference type="CDD" id="cd06571">
    <property type="entry name" value="Bac_DnaA_C"/>
    <property type="match status" value="1"/>
</dbReference>
<dbReference type="PANTHER" id="PTHR30050:SF2">
    <property type="entry name" value="CHROMOSOMAL REPLICATION INITIATOR PROTEIN DNAA"/>
    <property type="match status" value="1"/>
</dbReference>
<dbReference type="GO" id="GO:0005737">
    <property type="term" value="C:cytoplasm"/>
    <property type="evidence" value="ECO:0007669"/>
    <property type="project" value="UniProtKB-SubCell"/>
</dbReference>
<evidence type="ECO:0000256" key="4">
    <source>
        <dbReference type="ARBA" id="ARBA00022741"/>
    </source>
</evidence>
<dbReference type="GO" id="GO:0005886">
    <property type="term" value="C:plasma membrane"/>
    <property type="evidence" value="ECO:0007669"/>
    <property type="project" value="TreeGrafter"/>
</dbReference>
<feature type="region of interest" description="Domain IV, binds dsDNA" evidence="8">
    <location>
        <begin position="398"/>
        <end position="525"/>
    </location>
</feature>
<feature type="binding site" evidence="8">
    <location>
        <position position="229"/>
    </location>
    <ligand>
        <name>ATP</name>
        <dbReference type="ChEBI" id="CHEBI:30616"/>
    </ligand>
</feature>
<evidence type="ECO:0000256" key="11">
    <source>
        <dbReference type="RuleBase" id="RU004227"/>
    </source>
</evidence>
<dbReference type="InterPro" id="IPR020591">
    <property type="entry name" value="Chromosome_initiator_DnaA-like"/>
</dbReference>
<feature type="binding site" evidence="8">
    <location>
        <position position="225"/>
    </location>
    <ligand>
        <name>ATP</name>
        <dbReference type="ChEBI" id="CHEBI:30616"/>
    </ligand>
</feature>
<dbReference type="FunFam" id="3.40.50.300:FF:000668">
    <property type="entry name" value="Chromosomal replication initiator protein DnaA"/>
    <property type="match status" value="1"/>
</dbReference>
<dbReference type="GO" id="GO:0006270">
    <property type="term" value="P:DNA replication initiation"/>
    <property type="evidence" value="ECO:0007669"/>
    <property type="project" value="UniProtKB-UniRule"/>
</dbReference>
<dbReference type="HAMAP" id="MF_00377">
    <property type="entry name" value="DnaA_bact"/>
    <property type="match status" value="1"/>
</dbReference>
<comment type="similarity">
    <text evidence="1 8 11">Belongs to the DnaA family.</text>
</comment>
<evidence type="ECO:0000256" key="8">
    <source>
        <dbReference type="HAMAP-Rule" id="MF_00377"/>
    </source>
</evidence>
<comment type="caution">
    <text evidence="15">The sequence shown here is derived from an EMBL/GenBank/DDBJ whole genome shotgun (WGS) entry which is preliminary data.</text>
</comment>
<dbReference type="GeneID" id="81709039"/>
<dbReference type="GO" id="GO:0008289">
    <property type="term" value="F:lipid binding"/>
    <property type="evidence" value="ECO:0007669"/>
    <property type="project" value="UniProtKB-KW"/>
</dbReference>
<comment type="caution">
    <text evidence="8">Lacks conserved residue(s) required for the propagation of feature annotation.</text>
</comment>
<sequence>MTDVATTRWESALNLLATRQELGRGQIALLRMTRVIDVDDVLVLVVGFALPRDIIDKNHAVIARALAEVWGRPVTFEVTIDPAQESSSHSSDRWPDSTEAAAEPAQAPTSGAQPTDDAPASQDPVSLADAAPAVEAPSALSPDGPGEDHPAPATPSSSTGYVPPLHPTATLPAAEVVDDSRLNPRYTFATYVQGKSNRLARTAAAAVAEAPSRAYNPLFIYGGSGLGKTHLLHAIGHYARKLYPGITVKYVNSEEFVSDFIASVADGQMRNFKDRYRNVDILLVDDVQFFEGKEQTLEEFFHTFNALRIAEKQIVLTSDQPALELKGFNNRLISRFQEGLVADVQPPDLETRQAILTLKARADGISVTEDVLEYIASRVTTNIRELEGALVRVTAFASLNKQPIDRTLAEVALKDVITDPTGEEITSGLIMGQVADYFDMTIDDLCGESRRKNFVHPRHIAMYLCRELTELSLPNIGREFGGRDHTTVMSAHRKITTQMGERRETFNEVNELTSRIKQAALAPRR</sequence>
<evidence type="ECO:0000313" key="15">
    <source>
        <dbReference type="EMBL" id="PKY98169.1"/>
    </source>
</evidence>
<dbReference type="FunFam" id="1.10.1750.10:FF:000002">
    <property type="entry name" value="Chromosomal replication initiator protein DnaA"/>
    <property type="match status" value="1"/>
</dbReference>
<feature type="domain" description="Chromosomal replication initiator DnaA C-terminal" evidence="14">
    <location>
        <begin position="426"/>
        <end position="495"/>
    </location>
</feature>
<dbReference type="Gene3D" id="3.40.50.300">
    <property type="entry name" value="P-loop containing nucleotide triphosphate hydrolases"/>
    <property type="match status" value="1"/>
</dbReference>
<dbReference type="SUPFAM" id="SSF48295">
    <property type="entry name" value="TrpR-like"/>
    <property type="match status" value="1"/>
</dbReference>
<feature type="region of interest" description="Disordered" evidence="12">
    <location>
        <begin position="81"/>
        <end position="167"/>
    </location>
</feature>
<dbReference type="InterPro" id="IPR018312">
    <property type="entry name" value="Chromosome_initiator_DnaA_CS"/>
</dbReference>
<evidence type="ECO:0000256" key="5">
    <source>
        <dbReference type="ARBA" id="ARBA00022840"/>
    </source>
</evidence>
<dbReference type="AlphaFoldDB" id="A0A2I1KRB3"/>
<keyword evidence="3 8" id="KW-0235">DNA replication</keyword>
<keyword evidence="4 8" id="KW-0547">Nucleotide-binding</keyword>
<evidence type="ECO:0000256" key="6">
    <source>
        <dbReference type="ARBA" id="ARBA00023121"/>
    </source>
</evidence>
<dbReference type="FunFam" id="1.10.8.60:FF:000003">
    <property type="entry name" value="Chromosomal replication initiator protein DnaA"/>
    <property type="match status" value="1"/>
</dbReference>
<keyword evidence="5 8" id="KW-0067">ATP-binding</keyword>
<dbReference type="Pfam" id="PF08299">
    <property type="entry name" value="Bac_DnaA_C"/>
    <property type="match status" value="1"/>
</dbReference>
<dbReference type="InterPro" id="IPR027417">
    <property type="entry name" value="P-loop_NTPase"/>
</dbReference>
<dbReference type="InterPro" id="IPR013159">
    <property type="entry name" value="DnaA_C"/>
</dbReference>
<dbReference type="PRINTS" id="PR00051">
    <property type="entry name" value="DNAA"/>
</dbReference>
<feature type="binding site" evidence="8">
    <location>
        <position position="228"/>
    </location>
    <ligand>
        <name>ATP</name>
        <dbReference type="ChEBI" id="CHEBI:30616"/>
    </ligand>
</feature>
<dbReference type="InterPro" id="IPR013317">
    <property type="entry name" value="DnaA_dom"/>
</dbReference>